<accession>A0A0A9CHV0</accession>
<reference evidence="2" key="2">
    <citation type="journal article" date="2015" name="Data Brief">
        <title>Shoot transcriptome of the giant reed, Arundo donax.</title>
        <authorList>
            <person name="Barrero R.A."/>
            <person name="Guerrero F.D."/>
            <person name="Moolhuijzen P."/>
            <person name="Goolsby J.A."/>
            <person name="Tidwell J."/>
            <person name="Bellgard S.E."/>
            <person name="Bellgard M.I."/>
        </authorList>
    </citation>
    <scope>NUCLEOTIDE SEQUENCE</scope>
    <source>
        <tissue evidence="2">Shoot tissue taken approximately 20 cm above the soil surface</tissue>
    </source>
</reference>
<reference evidence="2" key="1">
    <citation type="submission" date="2014-09" db="EMBL/GenBank/DDBJ databases">
        <authorList>
            <person name="Magalhaes I.L.F."/>
            <person name="Oliveira U."/>
            <person name="Santos F.R."/>
            <person name="Vidigal T.H.D.A."/>
            <person name="Brescovit A.D."/>
            <person name="Santos A.J."/>
        </authorList>
    </citation>
    <scope>NUCLEOTIDE SEQUENCE</scope>
    <source>
        <tissue evidence="2">Shoot tissue taken approximately 20 cm above the soil surface</tissue>
    </source>
</reference>
<dbReference type="EMBL" id="GBRH01221996">
    <property type="protein sequence ID" value="JAD75899.1"/>
    <property type="molecule type" value="Transcribed_RNA"/>
</dbReference>
<protein>
    <submittedName>
        <fullName evidence="2">Uncharacterized protein</fullName>
    </submittedName>
</protein>
<feature type="region of interest" description="Disordered" evidence="1">
    <location>
        <begin position="1"/>
        <end position="72"/>
    </location>
</feature>
<feature type="compositionally biased region" description="Basic and acidic residues" evidence="1">
    <location>
        <begin position="26"/>
        <end position="64"/>
    </location>
</feature>
<evidence type="ECO:0000313" key="2">
    <source>
        <dbReference type="EMBL" id="JAD75899.1"/>
    </source>
</evidence>
<sequence>MPKAPKPPTQDQADPATRVLRSGKRLAADRIRWDAKDDAPPFHVDDDHGHDLDDGQQHDKHPPKPELPPFTKSFGIVYSRKRRRRPPTEVFVEGESSSRFGIVYSRRRGKRSKVTPVRPEPEPELDAPSGLASAIPCSSSWEFVSITGLLDAHFSALVDDDATHAGPVTLVVLVDTSCSRSSHRLLGFLLPVLRWMCRSHWRGKVWNLASLVLSVSVAAAFASQGLHFVKLQHQRSSVLLHRTLVHCGWCMLYGAKKSGPLLSVNFSALPSYFQSLHTLVALDSMYLPAAIRQSGLLVAVYEEIYPHNPLDVNSGSQSAEPTAHLGCDQPHRVVQDYVPLEQVSGIVVHDLRLKKHQRKRRSMRHPRNRRRPIARLPDNAIGMKQKKGYHPNRSEAAINKARASCGGCPT</sequence>
<feature type="compositionally biased region" description="Basic residues" evidence="1">
    <location>
        <begin position="355"/>
        <end position="373"/>
    </location>
</feature>
<organism evidence="2">
    <name type="scientific">Arundo donax</name>
    <name type="common">Giant reed</name>
    <name type="synonym">Donax arundinaceus</name>
    <dbReference type="NCBI Taxonomy" id="35708"/>
    <lineage>
        <taxon>Eukaryota</taxon>
        <taxon>Viridiplantae</taxon>
        <taxon>Streptophyta</taxon>
        <taxon>Embryophyta</taxon>
        <taxon>Tracheophyta</taxon>
        <taxon>Spermatophyta</taxon>
        <taxon>Magnoliopsida</taxon>
        <taxon>Liliopsida</taxon>
        <taxon>Poales</taxon>
        <taxon>Poaceae</taxon>
        <taxon>PACMAD clade</taxon>
        <taxon>Arundinoideae</taxon>
        <taxon>Arundineae</taxon>
        <taxon>Arundo</taxon>
    </lineage>
</organism>
<dbReference type="AlphaFoldDB" id="A0A0A9CHV0"/>
<proteinExistence type="predicted"/>
<evidence type="ECO:0000256" key="1">
    <source>
        <dbReference type="SAM" id="MobiDB-lite"/>
    </source>
</evidence>
<name>A0A0A9CHV0_ARUDO</name>
<feature type="region of interest" description="Disordered" evidence="1">
    <location>
        <begin position="355"/>
        <end position="374"/>
    </location>
</feature>